<dbReference type="OrthoDB" id="422663at2759"/>
<dbReference type="VEuPathDB" id="TriTrypDB:TRSC58_00179"/>
<sequence>MCLVLFAYQSYIRAYMGNSRELKAHLFFLISDVLNLGHVAQSFGIDKKLSEVRAQLWSFVREGRKIARESSSLTTQEEGKWSDDFPSRRRLQVEVRHDDRYRSMVAQEQRNVKAQCC</sequence>
<dbReference type="GeneID" id="40330003"/>
<protein>
    <submittedName>
        <fullName evidence="1">ATP-dependent DEAD/H RNA helicase</fullName>
    </submittedName>
</protein>
<dbReference type="AlphaFoldDB" id="A0A422NC36"/>
<keyword evidence="1" id="KW-0378">Hydrolase</keyword>
<evidence type="ECO:0000313" key="1">
    <source>
        <dbReference type="EMBL" id="RNF03064.1"/>
    </source>
</evidence>
<evidence type="ECO:0000313" key="2">
    <source>
        <dbReference type="Proteomes" id="UP000283634"/>
    </source>
</evidence>
<dbReference type="GO" id="GO:0004386">
    <property type="term" value="F:helicase activity"/>
    <property type="evidence" value="ECO:0007669"/>
    <property type="project" value="UniProtKB-KW"/>
</dbReference>
<accession>A0A422NC36</accession>
<reference evidence="1 2" key="1">
    <citation type="journal article" date="2018" name="BMC Genomics">
        <title>Genomic comparison of Trypanosoma conorhini and Trypanosoma rangeli to Trypanosoma cruzi strains of high and low virulence.</title>
        <authorList>
            <person name="Bradwell K.R."/>
            <person name="Koparde V.N."/>
            <person name="Matveyev A.V."/>
            <person name="Serrano M.G."/>
            <person name="Alves J.M."/>
            <person name="Parikh H."/>
            <person name="Huang B."/>
            <person name="Lee V."/>
            <person name="Espinosa-Alvarez O."/>
            <person name="Ortiz P.A."/>
            <person name="Costa-Martins A.G."/>
            <person name="Teixeira M.M."/>
            <person name="Buck G.A."/>
        </authorList>
    </citation>
    <scope>NUCLEOTIDE SEQUENCE [LARGE SCALE GENOMIC DNA]</scope>
    <source>
        <strain evidence="1 2">AM80</strain>
    </source>
</reference>
<keyword evidence="1" id="KW-0547">Nucleotide-binding</keyword>
<name>A0A422NC36_TRYRA</name>
<dbReference type="EMBL" id="MKGL01000209">
    <property type="protein sequence ID" value="RNF03064.1"/>
    <property type="molecule type" value="Genomic_DNA"/>
</dbReference>
<proteinExistence type="predicted"/>
<keyword evidence="1" id="KW-0067">ATP-binding</keyword>
<keyword evidence="1" id="KW-0347">Helicase</keyword>
<dbReference type="RefSeq" id="XP_029237286.1">
    <property type="nucleotide sequence ID" value="XM_029382927.1"/>
</dbReference>
<gene>
    <name evidence="1" type="ORF">TraAM80_06070</name>
</gene>
<dbReference type="Proteomes" id="UP000283634">
    <property type="component" value="Unassembled WGS sequence"/>
</dbReference>
<comment type="caution">
    <text evidence="1">The sequence shown here is derived from an EMBL/GenBank/DDBJ whole genome shotgun (WGS) entry which is preliminary data.</text>
</comment>
<keyword evidence="2" id="KW-1185">Reference proteome</keyword>
<organism evidence="1 2">
    <name type="scientific">Trypanosoma rangeli</name>
    <dbReference type="NCBI Taxonomy" id="5698"/>
    <lineage>
        <taxon>Eukaryota</taxon>
        <taxon>Discoba</taxon>
        <taxon>Euglenozoa</taxon>
        <taxon>Kinetoplastea</taxon>
        <taxon>Metakinetoplastina</taxon>
        <taxon>Trypanosomatida</taxon>
        <taxon>Trypanosomatidae</taxon>
        <taxon>Trypanosoma</taxon>
        <taxon>Herpetosoma</taxon>
    </lineage>
</organism>